<comment type="caution">
    <text evidence="6">The sequence shown here is derived from an EMBL/GenBank/DDBJ whole genome shotgun (WGS) entry which is preliminary data.</text>
</comment>
<dbReference type="CDD" id="cd00090">
    <property type="entry name" value="HTH_ARSR"/>
    <property type="match status" value="1"/>
</dbReference>
<gene>
    <name evidence="6" type="ORF">LCGC14_0941550</name>
</gene>
<accession>A0A0F9R3L9</accession>
<evidence type="ECO:0000256" key="2">
    <source>
        <dbReference type="ARBA" id="ARBA00022723"/>
    </source>
</evidence>
<dbReference type="GO" id="GO:0046872">
    <property type="term" value="F:metal ion binding"/>
    <property type="evidence" value="ECO:0007669"/>
    <property type="project" value="UniProtKB-KW"/>
</dbReference>
<feature type="domain" description="4Fe-4S ferredoxin-type" evidence="5">
    <location>
        <begin position="275"/>
        <end position="304"/>
    </location>
</feature>
<dbReference type="Pfam" id="PF14697">
    <property type="entry name" value="Fer4_21"/>
    <property type="match status" value="1"/>
</dbReference>
<keyword evidence="4" id="KW-0411">Iron-sulfur</keyword>
<dbReference type="Gene3D" id="3.30.70.20">
    <property type="match status" value="1"/>
</dbReference>
<organism evidence="6">
    <name type="scientific">marine sediment metagenome</name>
    <dbReference type="NCBI Taxonomy" id="412755"/>
    <lineage>
        <taxon>unclassified sequences</taxon>
        <taxon>metagenomes</taxon>
        <taxon>ecological metagenomes</taxon>
    </lineage>
</organism>
<keyword evidence="2" id="KW-0479">Metal-binding</keyword>
<dbReference type="InterPro" id="IPR017896">
    <property type="entry name" value="4Fe4S_Fe-S-bd"/>
</dbReference>
<reference evidence="6" key="1">
    <citation type="journal article" date="2015" name="Nature">
        <title>Complex archaea that bridge the gap between prokaryotes and eukaryotes.</title>
        <authorList>
            <person name="Spang A."/>
            <person name="Saw J.H."/>
            <person name="Jorgensen S.L."/>
            <person name="Zaremba-Niedzwiedzka K."/>
            <person name="Martijn J."/>
            <person name="Lind A.E."/>
            <person name="van Eijk R."/>
            <person name="Schleper C."/>
            <person name="Guy L."/>
            <person name="Ettema T.J."/>
        </authorList>
    </citation>
    <scope>NUCLEOTIDE SEQUENCE</scope>
</reference>
<dbReference type="EMBL" id="LAZR01003297">
    <property type="protein sequence ID" value="KKN19856.1"/>
    <property type="molecule type" value="Genomic_DNA"/>
</dbReference>
<dbReference type="GO" id="GO:0051539">
    <property type="term" value="F:4 iron, 4 sulfur cluster binding"/>
    <property type="evidence" value="ECO:0007669"/>
    <property type="project" value="UniProtKB-KW"/>
</dbReference>
<dbReference type="PANTHER" id="PTHR24960">
    <property type="entry name" value="PHOTOSYSTEM I IRON-SULFUR CENTER-RELATED"/>
    <property type="match status" value="1"/>
</dbReference>
<dbReference type="InterPro" id="IPR011991">
    <property type="entry name" value="ArsR-like_HTH"/>
</dbReference>
<dbReference type="SUPFAM" id="SSF54862">
    <property type="entry name" value="4Fe-4S ferredoxins"/>
    <property type="match status" value="1"/>
</dbReference>
<evidence type="ECO:0000256" key="1">
    <source>
        <dbReference type="ARBA" id="ARBA00022485"/>
    </source>
</evidence>
<dbReference type="InterPro" id="IPR050157">
    <property type="entry name" value="PSI_iron-sulfur_center"/>
</dbReference>
<evidence type="ECO:0000259" key="5">
    <source>
        <dbReference type="PROSITE" id="PS51379"/>
    </source>
</evidence>
<dbReference type="Pfam" id="PF01978">
    <property type="entry name" value="TrmB"/>
    <property type="match status" value="1"/>
</dbReference>
<sequence length="345" mass="39034">MSDESYVKLREYINENSIGFPETSSNVGFKILKKLFSEEEAEIILKLKPSRHRETADQVAKRTGLDKSTIEKELELLSKKGLLFRIRRGNTTIYNLAPFMIGLYEYSVDIVDEDLAKLYREYFDTTYIYELAKFNVPGFKVIPIEETIENDTVLLPYQKIKESIKNARVISVAECICRKEARLVQSAHKNDHPIESCLSFGAAAEYYIENGIGREITADEAIKILEEADEAGLVHAGANKTHLSNICNCCPCCCGLMRGITHFGLDKHKFMNAIFESIIDEDLCIACNVCVDRCPVGAISMEEDFAVVDRDRCLGCGLCHRTCPEEAIILQLREDRMEPFSSLKI</sequence>
<dbReference type="InterPro" id="IPR036390">
    <property type="entry name" value="WH_DNA-bd_sf"/>
</dbReference>
<dbReference type="SUPFAM" id="SSF46785">
    <property type="entry name" value="Winged helix' DNA-binding domain"/>
    <property type="match status" value="1"/>
</dbReference>
<dbReference type="PROSITE" id="PS00198">
    <property type="entry name" value="4FE4S_FER_1"/>
    <property type="match status" value="2"/>
</dbReference>
<evidence type="ECO:0000256" key="4">
    <source>
        <dbReference type="ARBA" id="ARBA00023014"/>
    </source>
</evidence>
<dbReference type="Gene3D" id="1.10.10.10">
    <property type="entry name" value="Winged helix-like DNA-binding domain superfamily/Winged helix DNA-binding domain"/>
    <property type="match status" value="1"/>
</dbReference>
<dbReference type="PANTHER" id="PTHR24960:SF79">
    <property type="entry name" value="PHOTOSYSTEM I IRON-SULFUR CENTER"/>
    <property type="match status" value="1"/>
</dbReference>
<dbReference type="AlphaFoldDB" id="A0A0F9R3L9"/>
<protein>
    <recommendedName>
        <fullName evidence="5">4Fe-4S ferredoxin-type domain-containing protein</fullName>
    </recommendedName>
</protein>
<evidence type="ECO:0000256" key="3">
    <source>
        <dbReference type="ARBA" id="ARBA00023004"/>
    </source>
</evidence>
<dbReference type="InterPro" id="IPR017900">
    <property type="entry name" value="4Fe4S_Fe_S_CS"/>
</dbReference>
<dbReference type="PROSITE" id="PS51379">
    <property type="entry name" value="4FE4S_FER_2"/>
    <property type="match status" value="2"/>
</dbReference>
<feature type="domain" description="4Fe-4S ferredoxin-type" evidence="5">
    <location>
        <begin position="306"/>
        <end position="333"/>
    </location>
</feature>
<dbReference type="InterPro" id="IPR036388">
    <property type="entry name" value="WH-like_DNA-bd_sf"/>
</dbReference>
<proteinExistence type="predicted"/>
<evidence type="ECO:0000313" key="6">
    <source>
        <dbReference type="EMBL" id="KKN19856.1"/>
    </source>
</evidence>
<keyword evidence="1" id="KW-0004">4Fe-4S</keyword>
<name>A0A0F9R3L9_9ZZZZ</name>
<dbReference type="InterPro" id="IPR002831">
    <property type="entry name" value="Tscrpt_reg_TrmB_N"/>
</dbReference>
<keyword evidence="3" id="KW-0408">Iron</keyword>